<dbReference type="EMBL" id="CP001291">
    <property type="protein sequence ID" value="ACK72449.1"/>
    <property type="molecule type" value="Genomic_DNA"/>
</dbReference>
<feature type="transmembrane region" description="Helical" evidence="1">
    <location>
        <begin position="46"/>
        <end position="62"/>
    </location>
</feature>
<keyword evidence="1" id="KW-1133">Transmembrane helix</keyword>
<keyword evidence="1" id="KW-0812">Transmembrane</keyword>
<dbReference type="HOGENOM" id="CLU_093159_0_0_3"/>
<dbReference type="AlphaFoldDB" id="B7KL77"/>
<dbReference type="InterPro" id="IPR021515">
    <property type="entry name" value="DUF3177"/>
</dbReference>
<dbReference type="KEGG" id="cyc:PCC7424_4076"/>
<name>B7KL77_GLOC7</name>
<evidence type="ECO:0000313" key="2">
    <source>
        <dbReference type="EMBL" id="ACK72449.1"/>
    </source>
</evidence>
<reference evidence="3" key="1">
    <citation type="journal article" date="2011" name="MBio">
        <title>Novel metabolic attributes of the genus Cyanothece, comprising a group of unicellular nitrogen-fixing Cyanobacteria.</title>
        <authorList>
            <person name="Bandyopadhyay A."/>
            <person name="Elvitigala T."/>
            <person name="Welsh E."/>
            <person name="Stockel J."/>
            <person name="Liberton M."/>
            <person name="Min H."/>
            <person name="Sherman L.A."/>
            <person name="Pakrasi H.B."/>
        </authorList>
    </citation>
    <scope>NUCLEOTIDE SEQUENCE [LARGE SCALE GENOMIC DNA]</scope>
    <source>
        <strain evidence="3">PCC 7424</strain>
    </source>
</reference>
<dbReference type="eggNOG" id="ENOG502ZC57">
    <property type="taxonomic scope" value="Bacteria"/>
</dbReference>
<dbReference type="Proteomes" id="UP000002384">
    <property type="component" value="Chromosome"/>
</dbReference>
<feature type="transmembrane region" description="Helical" evidence="1">
    <location>
        <begin position="68"/>
        <end position="87"/>
    </location>
</feature>
<feature type="transmembrane region" description="Helical" evidence="1">
    <location>
        <begin position="108"/>
        <end position="127"/>
    </location>
</feature>
<sequence>MNDIWFRSLVWTDYRLAVLLTVILPIILLIWSLARGIESISKLLVIYWRVASLLMITVYLMIPAWPISFITSFASRVLIPISLWFWVDLNDEIKDLPQSSLKMALTSWRWAITIYSTLGAIATIPFLPCGFEQEVAENQFCRVWLEAPWRFREMFHPTTEQEVLGFFGLLGLMIYLLYFVYFIFIRLPKQGRIALEQ</sequence>
<protein>
    <submittedName>
        <fullName evidence="2">Uncharacterized protein</fullName>
    </submittedName>
</protein>
<keyword evidence="3" id="KW-1185">Reference proteome</keyword>
<evidence type="ECO:0000256" key="1">
    <source>
        <dbReference type="SAM" id="Phobius"/>
    </source>
</evidence>
<organism evidence="2 3">
    <name type="scientific">Gloeothece citriformis (strain PCC 7424)</name>
    <name type="common">Cyanothece sp. (strain PCC 7424)</name>
    <dbReference type="NCBI Taxonomy" id="65393"/>
    <lineage>
        <taxon>Bacteria</taxon>
        <taxon>Bacillati</taxon>
        <taxon>Cyanobacteriota</taxon>
        <taxon>Cyanophyceae</taxon>
        <taxon>Oscillatoriophycideae</taxon>
        <taxon>Chroococcales</taxon>
        <taxon>Aphanothecaceae</taxon>
        <taxon>Gloeothece</taxon>
        <taxon>Gloeothece citriformis</taxon>
    </lineage>
</organism>
<dbReference type="STRING" id="65393.PCC7424_4076"/>
<accession>B7KL77</accession>
<dbReference type="OrthoDB" id="517164at2"/>
<dbReference type="Pfam" id="PF11375">
    <property type="entry name" value="DUF3177"/>
    <property type="match status" value="1"/>
</dbReference>
<dbReference type="RefSeq" id="WP_015956034.1">
    <property type="nucleotide sequence ID" value="NC_011729.1"/>
</dbReference>
<gene>
    <name evidence="2" type="ordered locus">PCC7424_4076</name>
</gene>
<evidence type="ECO:0000313" key="3">
    <source>
        <dbReference type="Proteomes" id="UP000002384"/>
    </source>
</evidence>
<feature type="transmembrane region" description="Helical" evidence="1">
    <location>
        <begin position="14"/>
        <end position="34"/>
    </location>
</feature>
<proteinExistence type="predicted"/>
<keyword evidence="1" id="KW-0472">Membrane</keyword>
<feature type="transmembrane region" description="Helical" evidence="1">
    <location>
        <begin position="163"/>
        <end position="184"/>
    </location>
</feature>